<organism evidence="1 2">
    <name type="scientific">Flavobacterium phage vB_FspS_hattifnatt9-1</name>
    <dbReference type="NCBI Taxonomy" id="2686246"/>
    <lineage>
        <taxon>Viruses</taxon>
        <taxon>Duplodnaviria</taxon>
        <taxon>Heunggongvirae</taxon>
        <taxon>Uroviricota</taxon>
        <taxon>Caudoviricetes</taxon>
        <taxon>Hattifnattvirus</taxon>
        <taxon>Hattifnattvirus hattifnatt</taxon>
    </lineage>
</organism>
<dbReference type="Proteomes" id="UP000464036">
    <property type="component" value="Segment"/>
</dbReference>
<evidence type="ECO:0000313" key="2">
    <source>
        <dbReference type="Proteomes" id="UP000464036"/>
    </source>
</evidence>
<accession>A0A6B9LI64</accession>
<evidence type="ECO:0000313" key="1">
    <source>
        <dbReference type="EMBL" id="QHB38735.1"/>
    </source>
</evidence>
<name>A0A6B9LI64_9CAUD</name>
<keyword evidence="2" id="KW-1185">Reference proteome</keyword>
<gene>
    <name evidence="1" type="ORF">hattifnatt91_gp050</name>
</gene>
<reference evidence="1 2" key="1">
    <citation type="journal article" date="2020" name="Viruses">
        <title>Diversity and Host Interactions Among Virulent and Temperate Baltic Sea Flavobacterium Phages.</title>
        <authorList>
            <person name="Nilsson E."/>
            <person name="Bayfield O.W."/>
            <person name="Lundin D."/>
            <person name="Antson A.A."/>
            <person name="Holmfeldt K."/>
        </authorList>
    </citation>
    <scope>NUCLEOTIDE SEQUENCE [LARGE SCALE GENOMIC DNA]</scope>
</reference>
<proteinExistence type="predicted"/>
<dbReference type="EMBL" id="MN812207">
    <property type="protein sequence ID" value="QHB38735.1"/>
    <property type="molecule type" value="Genomic_DNA"/>
</dbReference>
<protein>
    <submittedName>
        <fullName evidence="1">Uncharacterized protein</fullName>
    </submittedName>
</protein>
<sequence length="56" mass="6680">MKKNYKIANEIVYGDRFIIVANYKIENMIVNYGTYNFKESYIEPNDVGVWKIKKVN</sequence>